<dbReference type="OrthoDB" id="2390014at2"/>
<dbReference type="RefSeq" id="WP_118920126.1">
    <property type="nucleotide sequence ID" value="NZ_QWEG01000004.1"/>
</dbReference>
<accession>A0A417YVY0</accession>
<sequence length="87" mass="9548">MKNNTRYLIAGAGIGALLWYAWKPSKDDLKGMVDTVANKLPIGKNTTEPVVAKAGLSDPMDLDDNKMVSEGSQYGVHYYNKNEQDNA</sequence>
<keyword evidence="3" id="KW-1185">Reference proteome</keyword>
<keyword evidence="1" id="KW-0812">Transmembrane</keyword>
<proteinExistence type="predicted"/>
<reference evidence="2 3" key="1">
    <citation type="journal article" date="2017" name="Int. J. Syst. Evol. Microbiol.">
        <title>Bacillus notoginsengisoli sp. nov., a novel bacterium isolated from the rhizosphere of Panax notoginseng.</title>
        <authorList>
            <person name="Zhang M.Y."/>
            <person name="Cheng J."/>
            <person name="Cai Y."/>
            <person name="Zhang T.Y."/>
            <person name="Wu Y.Y."/>
            <person name="Manikprabhu D."/>
            <person name="Li W.J."/>
            <person name="Zhang Y.X."/>
        </authorList>
    </citation>
    <scope>NUCLEOTIDE SEQUENCE [LARGE SCALE GENOMIC DNA]</scope>
    <source>
        <strain evidence="2 3">JCM 30743</strain>
    </source>
</reference>
<evidence type="ECO:0000256" key="1">
    <source>
        <dbReference type="SAM" id="Phobius"/>
    </source>
</evidence>
<evidence type="ECO:0000313" key="2">
    <source>
        <dbReference type="EMBL" id="RHW41542.1"/>
    </source>
</evidence>
<keyword evidence="1" id="KW-0472">Membrane</keyword>
<protein>
    <submittedName>
        <fullName evidence="2">Uncharacterized protein</fullName>
    </submittedName>
</protein>
<organism evidence="2 3">
    <name type="scientific">Neobacillus notoginsengisoli</name>
    <dbReference type="NCBI Taxonomy" id="1578198"/>
    <lineage>
        <taxon>Bacteria</taxon>
        <taxon>Bacillati</taxon>
        <taxon>Bacillota</taxon>
        <taxon>Bacilli</taxon>
        <taxon>Bacillales</taxon>
        <taxon>Bacillaceae</taxon>
        <taxon>Neobacillus</taxon>
    </lineage>
</organism>
<comment type="caution">
    <text evidence="2">The sequence shown here is derived from an EMBL/GenBank/DDBJ whole genome shotgun (WGS) entry which is preliminary data.</text>
</comment>
<dbReference type="EMBL" id="QWEG01000004">
    <property type="protein sequence ID" value="RHW41542.1"/>
    <property type="molecule type" value="Genomic_DNA"/>
</dbReference>
<feature type="transmembrane region" description="Helical" evidence="1">
    <location>
        <begin position="6"/>
        <end position="22"/>
    </location>
</feature>
<dbReference type="Proteomes" id="UP000284416">
    <property type="component" value="Unassembled WGS sequence"/>
</dbReference>
<dbReference type="AlphaFoldDB" id="A0A417YVY0"/>
<evidence type="ECO:0000313" key="3">
    <source>
        <dbReference type="Proteomes" id="UP000284416"/>
    </source>
</evidence>
<gene>
    <name evidence="2" type="ORF">D1B31_07415</name>
</gene>
<keyword evidence="1" id="KW-1133">Transmembrane helix</keyword>
<name>A0A417YVY0_9BACI</name>